<evidence type="ECO:0000313" key="1">
    <source>
        <dbReference type="EMBL" id="CAI9963469.1"/>
    </source>
</evidence>
<dbReference type="Proteomes" id="UP001642409">
    <property type="component" value="Unassembled WGS sequence"/>
</dbReference>
<comment type="caution">
    <text evidence="1">The sequence shown here is derived from an EMBL/GenBank/DDBJ whole genome shotgun (WGS) entry which is preliminary data.</text>
</comment>
<proteinExistence type="predicted"/>
<name>A0AA86R0X8_9EUKA</name>
<reference evidence="2 3" key="2">
    <citation type="submission" date="2024-07" db="EMBL/GenBank/DDBJ databases">
        <authorList>
            <person name="Akdeniz Z."/>
        </authorList>
    </citation>
    <scope>NUCLEOTIDE SEQUENCE [LARGE SCALE GENOMIC DNA]</scope>
</reference>
<evidence type="ECO:0000313" key="2">
    <source>
        <dbReference type="EMBL" id="CAL6070989.1"/>
    </source>
</evidence>
<sequence>MKVAIPILPINRIPQTTSASPLPPVTNRLRTKLERHQEINEMIVQKKIRTSVSQQFQPQKLGGRYAQRKREENIISAKLLGTRWSEDLNKQNDSDVKSDFAKLRMSEIETSDSSLDFDIQELKEFDVDAFFE</sequence>
<reference evidence="1" key="1">
    <citation type="submission" date="2023-06" db="EMBL/GenBank/DDBJ databases">
        <authorList>
            <person name="Kurt Z."/>
        </authorList>
    </citation>
    <scope>NUCLEOTIDE SEQUENCE</scope>
</reference>
<dbReference type="AlphaFoldDB" id="A0AA86R0X8"/>
<organism evidence="1">
    <name type="scientific">Hexamita inflata</name>
    <dbReference type="NCBI Taxonomy" id="28002"/>
    <lineage>
        <taxon>Eukaryota</taxon>
        <taxon>Metamonada</taxon>
        <taxon>Diplomonadida</taxon>
        <taxon>Hexamitidae</taxon>
        <taxon>Hexamitinae</taxon>
        <taxon>Hexamita</taxon>
    </lineage>
</organism>
<accession>A0AA86R0X8</accession>
<dbReference type="EMBL" id="CATOUU010000968">
    <property type="protein sequence ID" value="CAI9963469.1"/>
    <property type="molecule type" value="Genomic_DNA"/>
</dbReference>
<evidence type="ECO:0000313" key="3">
    <source>
        <dbReference type="Proteomes" id="UP001642409"/>
    </source>
</evidence>
<dbReference type="EMBL" id="CAXDID020000288">
    <property type="protein sequence ID" value="CAL6070989.1"/>
    <property type="molecule type" value="Genomic_DNA"/>
</dbReference>
<gene>
    <name evidence="1" type="ORF">HINF_LOCUS51114</name>
    <name evidence="2" type="ORF">HINF_LOCUS54930</name>
</gene>
<keyword evidence="3" id="KW-1185">Reference proteome</keyword>
<protein>
    <submittedName>
        <fullName evidence="2">Hypothetical_protein</fullName>
    </submittedName>
</protein>